<evidence type="ECO:0000256" key="2">
    <source>
        <dbReference type="ARBA" id="ARBA00022475"/>
    </source>
</evidence>
<reference evidence="8" key="1">
    <citation type="submission" date="2018-09" db="EMBL/GenBank/DDBJ databases">
        <title>Genome sequencing of strain 2DFWR-13.</title>
        <authorList>
            <person name="Heo J."/>
            <person name="Kim S.-J."/>
            <person name="Kwon S.-W."/>
        </authorList>
    </citation>
    <scope>NUCLEOTIDE SEQUENCE [LARGE SCALE GENOMIC DNA]</scope>
    <source>
        <strain evidence="8">2DFWR-13</strain>
    </source>
</reference>
<dbReference type="CDD" id="cd06354">
    <property type="entry name" value="PBP1_PrnA-like"/>
    <property type="match status" value="1"/>
</dbReference>
<keyword evidence="4" id="KW-0472">Membrane</keyword>
<evidence type="ECO:0000256" key="1">
    <source>
        <dbReference type="ARBA" id="ARBA00004236"/>
    </source>
</evidence>
<evidence type="ECO:0000259" key="6">
    <source>
        <dbReference type="Pfam" id="PF02608"/>
    </source>
</evidence>
<keyword evidence="5" id="KW-0449">Lipoprotein</keyword>
<dbReference type="GO" id="GO:0005886">
    <property type="term" value="C:plasma membrane"/>
    <property type="evidence" value="ECO:0007669"/>
    <property type="project" value="UniProtKB-SubCell"/>
</dbReference>
<dbReference type="PANTHER" id="PTHR34296:SF2">
    <property type="entry name" value="ABC TRANSPORTER GUANOSINE-BINDING PROTEIN NUPN"/>
    <property type="match status" value="1"/>
</dbReference>
<evidence type="ECO:0000256" key="3">
    <source>
        <dbReference type="ARBA" id="ARBA00022729"/>
    </source>
</evidence>
<dbReference type="EMBL" id="CP032630">
    <property type="protein sequence ID" value="AYF98299.1"/>
    <property type="molecule type" value="Genomic_DNA"/>
</dbReference>
<dbReference type="InterPro" id="IPR050957">
    <property type="entry name" value="BMP_lipoprotein"/>
</dbReference>
<keyword evidence="3" id="KW-0732">Signal</keyword>
<dbReference type="AlphaFoldDB" id="A0A387BBG4"/>
<dbReference type="Proteomes" id="UP000278886">
    <property type="component" value="Chromosome"/>
</dbReference>
<comment type="subcellular location">
    <subcellularLocation>
        <location evidence="1">Cell membrane</location>
    </subcellularLocation>
</comment>
<evidence type="ECO:0000256" key="4">
    <source>
        <dbReference type="ARBA" id="ARBA00023136"/>
    </source>
</evidence>
<evidence type="ECO:0000256" key="5">
    <source>
        <dbReference type="ARBA" id="ARBA00023288"/>
    </source>
</evidence>
<sequence>MSWEDISVNAITRKRVLGGAALVGIAGLLLSACAAAPEDDGTDSPDSPDFLACAVSDEGSWNDKSFNQAAHEGLTKAESELGVQIEDAESNSEEDFEPNLTAMVDAGCDVTFAVGFNFSINDVIFNFADANTGSNFVWIDGWNQGQTNLKPIAYSMNQSSFLAGYLAAAFSTTKVVGTYGGMQIDAVTDFMTGYYNGAKYYEVQTGTPVTVVGWDPAAGTGDFVGDFANTGVAKSISQGQLAAGADVIFPVAGSLFTATAEAIRESGTNAVFIGVDKDIATTQPELADLVLTSVEKRMTQAVFDVIKDLSSGGEFTTDPYVGTLENDGTALSAFTTFEVSDEIQSALDEIKAGIIDGSIDPLVTPTA</sequence>
<dbReference type="PANTHER" id="PTHR34296">
    <property type="entry name" value="TRANSCRIPTIONAL ACTIVATOR PROTEIN MED"/>
    <property type="match status" value="1"/>
</dbReference>
<evidence type="ECO:0000313" key="8">
    <source>
        <dbReference type="Proteomes" id="UP000278886"/>
    </source>
</evidence>
<keyword evidence="8" id="KW-1185">Reference proteome</keyword>
<dbReference type="Pfam" id="PF02608">
    <property type="entry name" value="Bmp"/>
    <property type="match status" value="1"/>
</dbReference>
<proteinExistence type="predicted"/>
<accession>A0A387BBG4</accession>
<gene>
    <name evidence="7" type="ORF">D7I47_08545</name>
</gene>
<evidence type="ECO:0000313" key="7">
    <source>
        <dbReference type="EMBL" id="AYF98299.1"/>
    </source>
</evidence>
<name>A0A387BBG4_9MICO</name>
<dbReference type="KEGG" id="lyd:D7I47_08545"/>
<dbReference type="InterPro" id="IPR003760">
    <property type="entry name" value="PnrA-like"/>
</dbReference>
<dbReference type="Gene3D" id="3.40.50.2300">
    <property type="match status" value="2"/>
</dbReference>
<keyword evidence="2" id="KW-1003">Cell membrane</keyword>
<feature type="domain" description="ABC transporter substrate-binding protein PnrA-like" evidence="6">
    <location>
        <begin position="53"/>
        <end position="305"/>
    </location>
</feature>
<protein>
    <submittedName>
        <fullName evidence="7">BMP family ABC transporter substrate-binding protein</fullName>
    </submittedName>
</protein>
<organism evidence="7 8">
    <name type="scientific">Protaetiibacter intestinalis</name>
    <dbReference type="NCBI Taxonomy" id="2419774"/>
    <lineage>
        <taxon>Bacteria</taxon>
        <taxon>Bacillati</taxon>
        <taxon>Actinomycetota</taxon>
        <taxon>Actinomycetes</taxon>
        <taxon>Micrococcales</taxon>
        <taxon>Microbacteriaceae</taxon>
        <taxon>Protaetiibacter</taxon>
    </lineage>
</organism>